<evidence type="ECO:0000313" key="9">
    <source>
        <dbReference type="EMBL" id="SFM62908.1"/>
    </source>
</evidence>
<feature type="transmembrane region" description="Helical" evidence="6">
    <location>
        <begin position="290"/>
        <end position="309"/>
    </location>
</feature>
<dbReference type="InterPro" id="IPR033462">
    <property type="entry name" value="Cache_3-Cache_2"/>
</dbReference>
<dbReference type="Gene3D" id="3.30.450.20">
    <property type="entry name" value="PAS domain"/>
    <property type="match status" value="1"/>
</dbReference>
<evidence type="ECO:0000256" key="6">
    <source>
        <dbReference type="SAM" id="Phobius"/>
    </source>
</evidence>
<feature type="coiled-coil region" evidence="5">
    <location>
        <begin position="568"/>
        <end position="595"/>
    </location>
</feature>
<evidence type="ECO:0000256" key="4">
    <source>
        <dbReference type="PROSITE-ProRule" id="PRU00284"/>
    </source>
</evidence>
<dbReference type="EMBL" id="FOTW01000026">
    <property type="protein sequence ID" value="SFM62908.1"/>
    <property type="molecule type" value="Genomic_DNA"/>
</dbReference>
<dbReference type="RefSeq" id="WP_093390168.1">
    <property type="nucleotide sequence ID" value="NZ_FOTW01000026.1"/>
</dbReference>
<dbReference type="GO" id="GO:0004888">
    <property type="term" value="F:transmembrane signaling receptor activity"/>
    <property type="evidence" value="ECO:0007669"/>
    <property type="project" value="TreeGrafter"/>
</dbReference>
<dbReference type="Pfam" id="PF17201">
    <property type="entry name" value="Cache_3-Cache_2"/>
    <property type="match status" value="1"/>
</dbReference>
<dbReference type="PROSITE" id="PS50111">
    <property type="entry name" value="CHEMOTAXIS_TRANSDUC_2"/>
    <property type="match status" value="1"/>
</dbReference>
<comment type="subcellular location">
    <subcellularLocation>
        <location evidence="1">Membrane</location>
    </subcellularLocation>
</comment>
<dbReference type="FunFam" id="1.10.287.950:FF:000001">
    <property type="entry name" value="Methyl-accepting chemotaxis sensory transducer"/>
    <property type="match status" value="1"/>
</dbReference>
<reference evidence="9 10" key="1">
    <citation type="submission" date="2016-10" db="EMBL/GenBank/DDBJ databases">
        <authorList>
            <person name="de Groot N.N."/>
        </authorList>
    </citation>
    <scope>NUCLEOTIDE SEQUENCE [LARGE SCALE GENOMIC DNA]</scope>
    <source>
        <strain evidence="9 10">ATCC 43154</strain>
    </source>
</reference>
<dbReference type="Pfam" id="PF00015">
    <property type="entry name" value="MCPsignal"/>
    <property type="match status" value="1"/>
</dbReference>
<feature type="domain" description="HAMP" evidence="8">
    <location>
        <begin position="311"/>
        <end position="363"/>
    </location>
</feature>
<proteinExistence type="inferred from homology"/>
<dbReference type="SUPFAM" id="SSF103190">
    <property type="entry name" value="Sensory domain-like"/>
    <property type="match status" value="1"/>
</dbReference>
<dbReference type="GO" id="GO:0005886">
    <property type="term" value="C:plasma membrane"/>
    <property type="evidence" value="ECO:0007669"/>
    <property type="project" value="TreeGrafter"/>
</dbReference>
<keyword evidence="6" id="KW-0812">Transmembrane</keyword>
<comment type="similarity">
    <text evidence="3">Belongs to the methyl-accepting chemotaxis (MCP) protein family.</text>
</comment>
<keyword evidence="9" id="KW-0675">Receptor</keyword>
<dbReference type="InterPro" id="IPR003660">
    <property type="entry name" value="HAMP_dom"/>
</dbReference>
<dbReference type="CDD" id="cd11386">
    <property type="entry name" value="MCP_signal"/>
    <property type="match status" value="1"/>
</dbReference>
<keyword evidence="6" id="KW-0472">Membrane</keyword>
<dbReference type="STRING" id="758825.SAMN02982985_04729"/>
<keyword evidence="5" id="KW-0175">Coiled coil</keyword>
<dbReference type="SMART" id="SM00283">
    <property type="entry name" value="MA"/>
    <property type="match status" value="1"/>
</dbReference>
<dbReference type="InterPro" id="IPR051310">
    <property type="entry name" value="MCP_chemotaxis"/>
</dbReference>
<keyword evidence="4" id="KW-0807">Transducer</keyword>
<protein>
    <submittedName>
        <fullName evidence="9">Methyl-accepting chemotaxis protein-2, aspartate sensor receptor</fullName>
    </submittedName>
</protein>
<feature type="domain" description="Methyl-accepting transducer" evidence="7">
    <location>
        <begin position="368"/>
        <end position="597"/>
    </location>
</feature>
<dbReference type="SUPFAM" id="SSF58104">
    <property type="entry name" value="Methyl-accepting chemotaxis protein (MCP) signaling domain"/>
    <property type="match status" value="1"/>
</dbReference>
<name>A0A1I4SEI8_9BURK</name>
<dbReference type="AlphaFoldDB" id="A0A1I4SEI8"/>
<dbReference type="SMART" id="SM00304">
    <property type="entry name" value="HAMP"/>
    <property type="match status" value="1"/>
</dbReference>
<dbReference type="Gene3D" id="1.10.287.950">
    <property type="entry name" value="Methyl-accepting chemotaxis protein"/>
    <property type="match status" value="1"/>
</dbReference>
<dbReference type="PANTHER" id="PTHR43531">
    <property type="entry name" value="PROTEIN ICFG"/>
    <property type="match status" value="1"/>
</dbReference>
<accession>A0A1I4SEI8</accession>
<keyword evidence="2" id="KW-0488">Methylation</keyword>
<dbReference type="PANTHER" id="PTHR43531:SF14">
    <property type="entry name" value="METHYL-ACCEPTING CHEMOTAXIS PROTEIN I-RELATED"/>
    <property type="match status" value="1"/>
</dbReference>
<evidence type="ECO:0000313" key="10">
    <source>
        <dbReference type="Proteomes" id="UP000199470"/>
    </source>
</evidence>
<evidence type="ECO:0000256" key="1">
    <source>
        <dbReference type="ARBA" id="ARBA00004370"/>
    </source>
</evidence>
<dbReference type="GO" id="GO:0006935">
    <property type="term" value="P:chemotaxis"/>
    <property type="evidence" value="ECO:0007669"/>
    <property type="project" value="TreeGrafter"/>
</dbReference>
<dbReference type="Pfam" id="PF00672">
    <property type="entry name" value="HAMP"/>
    <property type="match status" value="1"/>
</dbReference>
<dbReference type="InterPro" id="IPR029151">
    <property type="entry name" value="Sensor-like_sf"/>
</dbReference>
<keyword evidence="6" id="KW-1133">Transmembrane helix</keyword>
<dbReference type="Proteomes" id="UP000199470">
    <property type="component" value="Unassembled WGS sequence"/>
</dbReference>
<organism evidence="9 10">
    <name type="scientific">Rugamonas rubra</name>
    <dbReference type="NCBI Taxonomy" id="758825"/>
    <lineage>
        <taxon>Bacteria</taxon>
        <taxon>Pseudomonadati</taxon>
        <taxon>Pseudomonadota</taxon>
        <taxon>Betaproteobacteria</taxon>
        <taxon>Burkholderiales</taxon>
        <taxon>Oxalobacteraceae</taxon>
        <taxon>Telluria group</taxon>
        <taxon>Rugamonas</taxon>
    </lineage>
</organism>
<evidence type="ECO:0000256" key="5">
    <source>
        <dbReference type="SAM" id="Coils"/>
    </source>
</evidence>
<keyword evidence="10" id="KW-1185">Reference proteome</keyword>
<dbReference type="CDD" id="cd12912">
    <property type="entry name" value="PDC2_MCP_like"/>
    <property type="match status" value="1"/>
</dbReference>
<dbReference type="PROSITE" id="PS50885">
    <property type="entry name" value="HAMP"/>
    <property type="match status" value="1"/>
</dbReference>
<gene>
    <name evidence="9" type="ORF">SAMN02982985_04729</name>
</gene>
<dbReference type="OrthoDB" id="8555762at2"/>
<evidence type="ECO:0000256" key="3">
    <source>
        <dbReference type="ARBA" id="ARBA00029447"/>
    </source>
</evidence>
<evidence type="ECO:0000259" key="8">
    <source>
        <dbReference type="PROSITE" id="PS50885"/>
    </source>
</evidence>
<evidence type="ECO:0000256" key="2">
    <source>
        <dbReference type="ARBA" id="ARBA00022481"/>
    </source>
</evidence>
<dbReference type="GO" id="GO:0007165">
    <property type="term" value="P:signal transduction"/>
    <property type="evidence" value="ECO:0007669"/>
    <property type="project" value="UniProtKB-KW"/>
</dbReference>
<sequence>MLEQRAEANVASALAGVNNTLEVFNHTMVSDAGSFARLFAGQFDGPFTLDAEHPVDVAGKPAPALNSGGRTLNMDFSIADRFTAQTGAVATVFAASGDEFVRVSTSLKKENGERAVGTQLDHTHPSYAPLRGGARYVGLATLFGKPFITQYDPIKDDAGRVIGVLFIGLDISQNLAMLKDQIKQIKIGQSRYVYVLDAAPGKDYGKLLVHPNQEGAKLLATRGSDGRAFIADMLAAKNGSMRYQWNERDCCAAREKLVVYSHFKPWNWVVAGGSYTDEITHDAATLRNRASLFGLLALLLFAAALFLLVRRNVSRPLARAEAAAGRIAAGDLTVALRVDSGDEIGRLLLAMNGISGKLAGVVGQVRHGAEQIASASAEISDGNADLSARTEQQAASLEETAASMQELSSTVRQNADHARQASQLAQAASGVAAQGGAAVALVVGTMDSINSASKKVVDIIAVIDAIAFQTNILALNAAVEAARAGEQGRGFAVVAAEVRSLAQRSAAAAKEIKELIVDSVGKVDAGSAQVDRAGATMRELVASVDRVSAIVGEISNASEEQRAGIEQANQAIAQMDQVTQQNAALVEEAAAAAEALQGQAGALAQVVRLFRLEEQAGAPPRRLALR</sequence>
<dbReference type="InterPro" id="IPR004089">
    <property type="entry name" value="MCPsignal_dom"/>
</dbReference>
<evidence type="ECO:0000259" key="7">
    <source>
        <dbReference type="PROSITE" id="PS50111"/>
    </source>
</evidence>